<dbReference type="Proteomes" id="UP000472521">
    <property type="component" value="Unassembled WGS sequence"/>
</dbReference>
<evidence type="ECO:0000313" key="5">
    <source>
        <dbReference type="Proteomes" id="UP000473887"/>
    </source>
</evidence>
<comment type="caution">
    <text evidence="1">The sequence shown here is derived from an EMBL/GenBank/DDBJ whole genome shotgun (WGS) entry which is preliminary data.</text>
</comment>
<protein>
    <submittedName>
        <fullName evidence="1">Clo7bot family Cys-rich peptide</fullName>
    </submittedName>
</protein>
<dbReference type="Proteomes" id="UP000473887">
    <property type="component" value="Unassembled WGS sequence"/>
</dbReference>
<reference evidence="4 6" key="2">
    <citation type="submission" date="2019-04" db="EMBL/GenBank/DDBJ databases">
        <title>Genome sequencing of Clostridium botulinum Groups I-IV and Clostridium butyricum.</title>
        <authorList>
            <person name="Brunt J."/>
            <person name="Van Vliet A.H.M."/>
            <person name="Stringer S.C."/>
            <person name="Carter A.T."/>
            <person name="Peck M.W."/>
        </authorList>
    </citation>
    <scope>NUCLEOTIDE SEQUENCE [LARGE SCALE GENOMIC DNA]</scope>
    <source>
        <strain evidence="3 6">Colworth BL30</strain>
        <strain evidence="2 4">IFR 18/054</strain>
    </source>
</reference>
<gene>
    <name evidence="1" type="ORF">EXM69_03050</name>
    <name evidence="3" type="ORF">FC871_00900</name>
    <name evidence="2" type="ORF">FCV25_02860</name>
</gene>
<evidence type="ECO:0000313" key="1">
    <source>
        <dbReference type="EMBL" id="NEZ90947.1"/>
    </source>
</evidence>
<dbReference type="EMBL" id="SGKC01000003">
    <property type="protein sequence ID" value="NEZ90947.1"/>
    <property type="molecule type" value="Genomic_DNA"/>
</dbReference>
<evidence type="ECO:0000313" key="6">
    <source>
        <dbReference type="Proteomes" id="UP000480039"/>
    </source>
</evidence>
<dbReference type="RefSeq" id="WP_077272190.1">
    <property type="nucleotide sequence ID" value="NZ_CP013705.1"/>
</dbReference>
<evidence type="ECO:0000313" key="3">
    <source>
        <dbReference type="EMBL" id="NFJ07080.1"/>
    </source>
</evidence>
<name>A0A6B4GZQ9_CLOBO</name>
<dbReference type="EMBL" id="SWND01000001">
    <property type="protein sequence ID" value="NFF00719.1"/>
    <property type="molecule type" value="Genomic_DNA"/>
</dbReference>
<dbReference type="NCBIfam" id="TIGR04333">
    <property type="entry name" value="Clo7Bot_mod_Cys"/>
    <property type="match status" value="1"/>
</dbReference>
<sequence length="45" mass="5365">MLRINRGNNMKYIIKPSSNKNWYCYCSDCNVCVNCNNCEVYHSRI</sequence>
<dbReference type="AlphaFoldDB" id="A0A6B4GZQ9"/>
<reference evidence="1 5" key="1">
    <citation type="submission" date="2019-02" db="EMBL/GenBank/DDBJ databases">
        <title>Genome sequencing of Clostridium botulinum clinical isolates.</title>
        <authorList>
            <person name="Brunt J."/>
            <person name="Van Vliet A.H.M."/>
            <person name="Stringer S.C."/>
            <person name="Grant K.A."/>
            <person name="Carter A.C."/>
            <person name="Peck M.W."/>
        </authorList>
    </citation>
    <scope>NUCLEOTIDE SEQUENCE [LARGE SCALE GENOMIC DNA]</scope>
    <source>
        <strain evidence="1 5">H142660711</strain>
    </source>
</reference>
<accession>A0A6B4GZQ9</accession>
<evidence type="ECO:0000313" key="4">
    <source>
        <dbReference type="Proteomes" id="UP000472521"/>
    </source>
</evidence>
<organism evidence="1 5">
    <name type="scientific">Clostridium botulinum</name>
    <dbReference type="NCBI Taxonomy" id="1491"/>
    <lineage>
        <taxon>Bacteria</taxon>
        <taxon>Bacillati</taxon>
        <taxon>Bacillota</taxon>
        <taxon>Clostridia</taxon>
        <taxon>Eubacteriales</taxon>
        <taxon>Clostridiaceae</taxon>
        <taxon>Clostridium</taxon>
    </lineage>
</organism>
<dbReference type="EMBL" id="SWQE01000001">
    <property type="protein sequence ID" value="NFJ07080.1"/>
    <property type="molecule type" value="Genomic_DNA"/>
</dbReference>
<dbReference type="InterPro" id="IPR027601">
    <property type="entry name" value="Clo7Bot_mod_Cys"/>
</dbReference>
<dbReference type="Proteomes" id="UP000480039">
    <property type="component" value="Unassembled WGS sequence"/>
</dbReference>
<evidence type="ECO:0000313" key="2">
    <source>
        <dbReference type="EMBL" id="NFF00719.1"/>
    </source>
</evidence>
<proteinExistence type="predicted"/>